<dbReference type="STRING" id="1444770.AF72_04335"/>
<name>Z9JLU9_9GAMM</name>
<comment type="caution">
    <text evidence="1">The sequence shown here is derived from an EMBL/GenBank/DDBJ whole genome shotgun (WGS) entry which is preliminary data.</text>
</comment>
<dbReference type="RefSeq" id="WP_038270696.1">
    <property type="nucleotide sequence ID" value="NZ_CP087676.1"/>
</dbReference>
<protein>
    <submittedName>
        <fullName evidence="1">Uncharacterized protein</fullName>
    </submittedName>
</protein>
<dbReference type="Proteomes" id="UP000020406">
    <property type="component" value="Unassembled WGS sequence"/>
</dbReference>
<organism evidence="1 2">
    <name type="scientific">Xylella taiwanensis</name>
    <dbReference type="NCBI Taxonomy" id="1444770"/>
    <lineage>
        <taxon>Bacteria</taxon>
        <taxon>Pseudomonadati</taxon>
        <taxon>Pseudomonadota</taxon>
        <taxon>Gammaproteobacteria</taxon>
        <taxon>Lysobacterales</taxon>
        <taxon>Lysobacteraceae</taxon>
        <taxon>Xylella</taxon>
    </lineage>
</organism>
<reference evidence="1 2" key="1">
    <citation type="journal article" date="2014" name="Genome Announc.">
        <title>Draft Genome Sequence of Xylella fastidiosa Pear Leaf Scorch Strain in Taiwan.</title>
        <authorList>
            <person name="Su C.C."/>
            <person name="Deng W.L."/>
            <person name="Jan F.J."/>
            <person name="Chang C.J."/>
            <person name="Huang H."/>
            <person name="Chen J."/>
        </authorList>
    </citation>
    <scope>NUCLEOTIDE SEQUENCE [LARGE SCALE GENOMIC DNA]</scope>
    <source>
        <strain evidence="1 2">PLS229</strain>
    </source>
</reference>
<dbReference type="PATRIC" id="fig|1444770.3.peg.1048"/>
<evidence type="ECO:0000313" key="1">
    <source>
        <dbReference type="EMBL" id="EWS78806.1"/>
    </source>
</evidence>
<evidence type="ECO:0000313" key="2">
    <source>
        <dbReference type="Proteomes" id="UP000020406"/>
    </source>
</evidence>
<sequence>MLKLLRETTPAHVCAWYQGHEDENRPALVLARAYHCRVLEPQRFASDFFGHARLRRDLRSSQHRATRDAWMGAQCISATCAERIGAMYVALVSNLLIVAILKEGIAAPMLRWMDEQTGVVCKARPD</sequence>
<accession>Z9JLU9</accession>
<dbReference type="InterPro" id="IPR011604">
    <property type="entry name" value="PDDEXK-like_dom_sf"/>
</dbReference>
<proteinExistence type="predicted"/>
<dbReference type="AlphaFoldDB" id="Z9JLU9"/>
<dbReference type="EMBL" id="JDSQ01000005">
    <property type="protein sequence ID" value="EWS78806.1"/>
    <property type="molecule type" value="Genomic_DNA"/>
</dbReference>
<gene>
    <name evidence="1" type="ORF">AF72_04335</name>
</gene>
<dbReference type="Gene3D" id="3.90.320.10">
    <property type="match status" value="1"/>
</dbReference>